<sequence length="367" mass="41107">MRLWTVLLLFSLQNGLHSLFFTPLPKGGGNFFKDVGDMFNFFVGYFSAPFSNTDQTIPSSTEPPFVSEHQKGLVAFLNGNEDIFYFPDRNPSEEKPTILEMENTVQEENSESDSHTTHPPNPSSTSADTEMLSSSDHLQEMDNHSNETTASATTFSDSDSNAVLSTTSSEHFESTQDSIIGEEKEQEEEEELHEEQPEALTTPIPTTPSTPIIDPIYDSSEICHSQSTCYVYPENCSLNCDMIYAWKSGESAIYVRQMFAHGIISVKSSVESNEHDYKLFSCFEHAGFCAYGSVGSHGALEYRMSYHANRPVPYYCGNLMSQNKCLATFEGSHPVVPFGKGRKMEFRYDVDRGVGGEFKQLFLKSKE</sequence>
<feature type="chain" id="PRO_5013727708" description="DUF281 domain-containing protein" evidence="2">
    <location>
        <begin position="19"/>
        <end position="367"/>
    </location>
</feature>
<feature type="compositionally biased region" description="Low complexity" evidence="1">
    <location>
        <begin position="201"/>
        <end position="210"/>
    </location>
</feature>
<accession>A0A2G5SZ41</accession>
<dbReference type="Proteomes" id="UP000230233">
    <property type="component" value="Chromosome X"/>
</dbReference>
<evidence type="ECO:0000256" key="2">
    <source>
        <dbReference type="SAM" id="SignalP"/>
    </source>
</evidence>
<comment type="caution">
    <text evidence="3">The sequence shown here is derived from an EMBL/GenBank/DDBJ whole genome shotgun (WGS) entry which is preliminary data.</text>
</comment>
<evidence type="ECO:0008006" key="5">
    <source>
        <dbReference type="Google" id="ProtNLM"/>
    </source>
</evidence>
<feature type="compositionally biased region" description="Low complexity" evidence="1">
    <location>
        <begin position="148"/>
        <end position="160"/>
    </location>
</feature>
<feature type="region of interest" description="Disordered" evidence="1">
    <location>
        <begin position="104"/>
        <end position="210"/>
    </location>
</feature>
<feature type="compositionally biased region" description="Acidic residues" evidence="1">
    <location>
        <begin position="184"/>
        <end position="193"/>
    </location>
</feature>
<gene>
    <name evidence="3" type="primary">Cnig_chr_X.g25606</name>
    <name evidence="3" type="ORF">B9Z55_025606</name>
</gene>
<evidence type="ECO:0000313" key="3">
    <source>
        <dbReference type="EMBL" id="PIC20384.1"/>
    </source>
</evidence>
<dbReference type="EMBL" id="PDUG01000006">
    <property type="protein sequence ID" value="PIC20384.1"/>
    <property type="molecule type" value="Genomic_DNA"/>
</dbReference>
<feature type="signal peptide" evidence="2">
    <location>
        <begin position="1"/>
        <end position="18"/>
    </location>
</feature>
<protein>
    <recommendedName>
        <fullName evidence="5">DUF281 domain-containing protein</fullName>
    </recommendedName>
</protein>
<name>A0A2G5SZ41_9PELO</name>
<dbReference type="OrthoDB" id="5903462at2759"/>
<organism evidence="3 4">
    <name type="scientific">Caenorhabditis nigoni</name>
    <dbReference type="NCBI Taxonomy" id="1611254"/>
    <lineage>
        <taxon>Eukaryota</taxon>
        <taxon>Metazoa</taxon>
        <taxon>Ecdysozoa</taxon>
        <taxon>Nematoda</taxon>
        <taxon>Chromadorea</taxon>
        <taxon>Rhabditida</taxon>
        <taxon>Rhabditina</taxon>
        <taxon>Rhabditomorpha</taxon>
        <taxon>Rhabditoidea</taxon>
        <taxon>Rhabditidae</taxon>
        <taxon>Peloderinae</taxon>
        <taxon>Caenorhabditis</taxon>
    </lineage>
</organism>
<reference evidence="4" key="1">
    <citation type="submission" date="2017-10" db="EMBL/GenBank/DDBJ databases">
        <title>Rapid genome shrinkage in a self-fertile nematode reveals novel sperm competition proteins.</title>
        <authorList>
            <person name="Yin D."/>
            <person name="Schwarz E.M."/>
            <person name="Thomas C.G."/>
            <person name="Felde R.L."/>
            <person name="Korf I.F."/>
            <person name="Cutter A.D."/>
            <person name="Schartner C.M."/>
            <person name="Ralston E.J."/>
            <person name="Meyer B.J."/>
            <person name="Haag E.S."/>
        </authorList>
    </citation>
    <scope>NUCLEOTIDE SEQUENCE [LARGE SCALE GENOMIC DNA]</scope>
    <source>
        <strain evidence="4">JU1422</strain>
    </source>
</reference>
<proteinExistence type="predicted"/>
<keyword evidence="4" id="KW-1185">Reference proteome</keyword>
<evidence type="ECO:0000313" key="4">
    <source>
        <dbReference type="Proteomes" id="UP000230233"/>
    </source>
</evidence>
<feature type="compositionally biased region" description="Polar residues" evidence="1">
    <location>
        <begin position="123"/>
        <end position="136"/>
    </location>
</feature>
<dbReference type="AlphaFoldDB" id="A0A2G5SZ41"/>
<keyword evidence="2" id="KW-0732">Signal</keyword>
<evidence type="ECO:0000256" key="1">
    <source>
        <dbReference type="SAM" id="MobiDB-lite"/>
    </source>
</evidence>